<dbReference type="GO" id="GO:0009279">
    <property type="term" value="C:cell outer membrane"/>
    <property type="evidence" value="ECO:0007669"/>
    <property type="project" value="UniProtKB-SubCell"/>
</dbReference>
<dbReference type="OrthoDB" id="653598at2"/>
<protein>
    <recommendedName>
        <fullName evidence="10">RagB/SusD family nutrient uptake outer membrane protein</fullName>
    </recommendedName>
</protein>
<evidence type="ECO:0000256" key="1">
    <source>
        <dbReference type="ARBA" id="ARBA00004442"/>
    </source>
</evidence>
<dbReference type="Gene3D" id="1.25.40.390">
    <property type="match status" value="1"/>
</dbReference>
<dbReference type="AlphaFoldDB" id="A0A2S9JGB9"/>
<dbReference type="RefSeq" id="WP_105727425.1">
    <property type="nucleotide sequence ID" value="NZ_PVBS01000004.1"/>
</dbReference>
<dbReference type="Pfam" id="PF14322">
    <property type="entry name" value="SusD-like_3"/>
    <property type="match status" value="1"/>
</dbReference>
<evidence type="ECO:0000313" key="8">
    <source>
        <dbReference type="EMBL" id="PRD51989.1"/>
    </source>
</evidence>
<dbReference type="InterPro" id="IPR011990">
    <property type="entry name" value="TPR-like_helical_dom_sf"/>
</dbReference>
<evidence type="ECO:0000313" key="9">
    <source>
        <dbReference type="Proteomes" id="UP000238642"/>
    </source>
</evidence>
<comment type="subcellular location">
    <subcellularLocation>
        <location evidence="1">Cell outer membrane</location>
    </subcellularLocation>
</comment>
<gene>
    <name evidence="8" type="ORF">C5749_16970</name>
</gene>
<dbReference type="InterPro" id="IPR012944">
    <property type="entry name" value="SusD_RagB_dom"/>
</dbReference>
<evidence type="ECO:0000256" key="4">
    <source>
        <dbReference type="ARBA" id="ARBA00023136"/>
    </source>
</evidence>
<name>A0A2S9JGB9_9SPHI</name>
<keyword evidence="5" id="KW-0998">Cell outer membrane</keyword>
<keyword evidence="4" id="KW-0472">Membrane</keyword>
<evidence type="ECO:0000259" key="7">
    <source>
        <dbReference type="Pfam" id="PF14322"/>
    </source>
</evidence>
<comment type="caution">
    <text evidence="8">The sequence shown here is derived from an EMBL/GenBank/DDBJ whole genome shotgun (WGS) entry which is preliminary data.</text>
</comment>
<dbReference type="EMBL" id="PVBS01000004">
    <property type="protein sequence ID" value="PRD51989.1"/>
    <property type="molecule type" value="Genomic_DNA"/>
</dbReference>
<dbReference type="SUPFAM" id="SSF48452">
    <property type="entry name" value="TPR-like"/>
    <property type="match status" value="1"/>
</dbReference>
<keyword evidence="9" id="KW-1185">Reference proteome</keyword>
<dbReference type="Pfam" id="PF07980">
    <property type="entry name" value="SusD_RagB"/>
    <property type="match status" value="1"/>
</dbReference>
<dbReference type="Proteomes" id="UP000238642">
    <property type="component" value="Unassembled WGS sequence"/>
</dbReference>
<dbReference type="InterPro" id="IPR033985">
    <property type="entry name" value="SusD-like_N"/>
</dbReference>
<reference evidence="8 9" key="1">
    <citation type="submission" date="2018-02" db="EMBL/GenBank/DDBJ databases">
        <title>The draft genome of Sphingobacterium gobiense H7.</title>
        <authorList>
            <person name="Li L."/>
            <person name="Liu L."/>
            <person name="Zhang X."/>
            <person name="Wang T."/>
            <person name="Liang L."/>
        </authorList>
    </citation>
    <scope>NUCLEOTIDE SEQUENCE [LARGE SCALE GENOMIC DNA]</scope>
    <source>
        <strain evidence="8 9">ACCC 05757</strain>
    </source>
</reference>
<feature type="domain" description="RagB/SusD" evidence="6">
    <location>
        <begin position="335"/>
        <end position="423"/>
    </location>
</feature>
<comment type="similarity">
    <text evidence="2">Belongs to the SusD family.</text>
</comment>
<evidence type="ECO:0000256" key="2">
    <source>
        <dbReference type="ARBA" id="ARBA00006275"/>
    </source>
</evidence>
<dbReference type="PROSITE" id="PS51257">
    <property type="entry name" value="PROKAR_LIPOPROTEIN"/>
    <property type="match status" value="1"/>
</dbReference>
<accession>A0A2S9JGB9</accession>
<organism evidence="8 9">
    <name type="scientific">Sphingobacterium gobiense</name>
    <dbReference type="NCBI Taxonomy" id="1382456"/>
    <lineage>
        <taxon>Bacteria</taxon>
        <taxon>Pseudomonadati</taxon>
        <taxon>Bacteroidota</taxon>
        <taxon>Sphingobacteriia</taxon>
        <taxon>Sphingobacteriales</taxon>
        <taxon>Sphingobacteriaceae</taxon>
        <taxon>Sphingobacterium</taxon>
    </lineage>
</organism>
<evidence type="ECO:0000259" key="6">
    <source>
        <dbReference type="Pfam" id="PF07980"/>
    </source>
</evidence>
<feature type="domain" description="SusD-like N-terminal" evidence="7">
    <location>
        <begin position="22"/>
        <end position="224"/>
    </location>
</feature>
<evidence type="ECO:0000256" key="5">
    <source>
        <dbReference type="ARBA" id="ARBA00023237"/>
    </source>
</evidence>
<proteinExistence type="inferred from homology"/>
<evidence type="ECO:0000256" key="3">
    <source>
        <dbReference type="ARBA" id="ARBA00022729"/>
    </source>
</evidence>
<sequence length="454" mass="51974">MKKTLISLFFVTIVFVVSSCNDYLDKKPDDSFALPQTLDDLEGLLNSSDLTMNFATVALGEIASDSYYLDEAAWRAMPNESDRTIYTWQPYSPELAHWTLPYQAILYANAVLEYLPGIAAAENEVHRAERLRGSALFFRAHQLFNLLHVFSKPYLPGGENAQMGVVLRSKASLNEELKRSSVEESYDFLIRDLMEASQLLPEASGHATQPSKAAAYGELARVFLVRGDMASAKEYADSALFLQSDLMDYQNEIDPSATLPIPRWNKEVLVDLSLNGHTFLNTTRIRVPLKEYNNYESTDIRKQAFFTENANGEIIFKGNYNARNGNRFFCGPTTGEMYLIRAEANIRRNLLSDGLKDINYLRQHRFREDDFVSLDFDDKEHALAILKAERRRELIFRGVRWSDIKRYIILDETEESMERLIDGKVYKMTAEDIIDYIYKLPDAVVDSGNLIQNY</sequence>
<evidence type="ECO:0008006" key="10">
    <source>
        <dbReference type="Google" id="ProtNLM"/>
    </source>
</evidence>
<keyword evidence="3" id="KW-0732">Signal</keyword>